<evidence type="ECO:0000256" key="3">
    <source>
        <dbReference type="ARBA" id="ARBA00023054"/>
    </source>
</evidence>
<evidence type="ECO:0000256" key="4">
    <source>
        <dbReference type="RuleBase" id="RU003651"/>
    </source>
</evidence>
<dbReference type="Gene3D" id="1.25.40.10">
    <property type="entry name" value="Tetratricopeptide repeat domain"/>
    <property type="match status" value="1"/>
</dbReference>
<dbReference type="SMART" id="SM00382">
    <property type="entry name" value="AAA"/>
    <property type="match status" value="1"/>
</dbReference>
<dbReference type="Pfam" id="PF17862">
    <property type="entry name" value="AAA_lid_3"/>
    <property type="match status" value="1"/>
</dbReference>
<reference evidence="7 8" key="1">
    <citation type="submission" date="2020-03" db="EMBL/GenBank/DDBJ databases">
        <title>Propioniciclava sp. nov., isolated from Hydrophilus acuminatus.</title>
        <authorList>
            <person name="Hyun D.-W."/>
            <person name="Bae J.-W."/>
        </authorList>
    </citation>
    <scope>NUCLEOTIDE SEQUENCE [LARGE SCALE GENOMIC DNA]</scope>
    <source>
        <strain evidence="7 8">HDW11</strain>
    </source>
</reference>
<name>A0A6G7Y9W4_9ACTN</name>
<dbReference type="EMBL" id="CP049865">
    <property type="protein sequence ID" value="QIK73612.1"/>
    <property type="molecule type" value="Genomic_DNA"/>
</dbReference>
<keyword evidence="1 4" id="KW-0547">Nucleotide-binding</keyword>
<dbReference type="InterPro" id="IPR041569">
    <property type="entry name" value="AAA_lid_3"/>
</dbReference>
<evidence type="ECO:0000313" key="8">
    <source>
        <dbReference type="Proteomes" id="UP000501058"/>
    </source>
</evidence>
<keyword evidence="2 4" id="KW-0067">ATP-binding</keyword>
<evidence type="ECO:0000256" key="5">
    <source>
        <dbReference type="SAM" id="MobiDB-lite"/>
    </source>
</evidence>
<feature type="compositionally biased region" description="Low complexity" evidence="5">
    <location>
        <begin position="67"/>
        <end position="107"/>
    </location>
</feature>
<dbReference type="PANTHER" id="PTHR23077">
    <property type="entry name" value="AAA-FAMILY ATPASE"/>
    <property type="match status" value="1"/>
</dbReference>
<dbReference type="SUPFAM" id="SSF52540">
    <property type="entry name" value="P-loop containing nucleoside triphosphate hydrolases"/>
    <property type="match status" value="1"/>
</dbReference>
<dbReference type="KEGG" id="prv:G7070_16775"/>
<dbReference type="Proteomes" id="UP000501058">
    <property type="component" value="Chromosome"/>
</dbReference>
<keyword evidence="8" id="KW-1185">Reference proteome</keyword>
<evidence type="ECO:0000256" key="1">
    <source>
        <dbReference type="ARBA" id="ARBA00022741"/>
    </source>
</evidence>
<dbReference type="SUPFAM" id="SSF48452">
    <property type="entry name" value="TPR-like"/>
    <property type="match status" value="1"/>
</dbReference>
<evidence type="ECO:0000256" key="2">
    <source>
        <dbReference type="ARBA" id="ARBA00022840"/>
    </source>
</evidence>
<organism evidence="7 8">
    <name type="scientific">Propioniciclava coleopterorum</name>
    <dbReference type="NCBI Taxonomy" id="2714937"/>
    <lineage>
        <taxon>Bacteria</taxon>
        <taxon>Bacillati</taxon>
        <taxon>Actinomycetota</taxon>
        <taxon>Actinomycetes</taxon>
        <taxon>Propionibacteriales</taxon>
        <taxon>Propionibacteriaceae</taxon>
        <taxon>Propioniciclava</taxon>
    </lineage>
</organism>
<dbReference type="GO" id="GO:0016887">
    <property type="term" value="F:ATP hydrolysis activity"/>
    <property type="evidence" value="ECO:0007669"/>
    <property type="project" value="InterPro"/>
</dbReference>
<sequence length="444" mass="47149">MPNPLIDSLLKAVAASPHDVPLRLHLADLLLAEGRSGEAIAQAAYALQTDPTSAEAQALMARALGGSPSAQAAPDAPTDTPAEPAPRRAFPAPDAAATDDPASAPTPAVEPQDADDWDRAAADLLDAAASGRGTGGIAEPLRDGEEPAPADEVWDVEEPKVTLADVGGLQDVKDRLEVSFLAPLRNPELRSMYGKSLRGGLLLYGPPGCGKTFIARAVAGEMGARFINVTLTDVLDMYVGNSEANLHGIFEIARGRTPCVIFLDEIDAIGQKRSQTRHSATRGVVNQLLQELDGIGSDNEGVYVLAATNTPWDIDPALRRPGRLDRTVLVLPPDEAARLAILGHGFADRPTQGLDLARVAKQTDGYTGADLAHLCESAAEAAMMASIRTGSPQPITQRDVQAALKDVRPSAGPWFETARNVVEYADRSGEYDALRDYMQRRRLL</sequence>
<dbReference type="PANTHER" id="PTHR23077:SF171">
    <property type="entry name" value="NUCLEAR VALOSIN-CONTAINING PROTEIN-LIKE"/>
    <property type="match status" value="1"/>
</dbReference>
<dbReference type="PROSITE" id="PS00674">
    <property type="entry name" value="AAA"/>
    <property type="match status" value="1"/>
</dbReference>
<evidence type="ECO:0000313" key="7">
    <source>
        <dbReference type="EMBL" id="QIK73612.1"/>
    </source>
</evidence>
<feature type="region of interest" description="Disordered" evidence="5">
    <location>
        <begin position="66"/>
        <end position="114"/>
    </location>
</feature>
<dbReference type="FunFam" id="3.40.50.300:FF:001025">
    <property type="entry name" value="ATPase family, AAA domain-containing 2B"/>
    <property type="match status" value="1"/>
</dbReference>
<dbReference type="InterPro" id="IPR003960">
    <property type="entry name" value="ATPase_AAA_CS"/>
</dbReference>
<dbReference type="GO" id="GO:0005524">
    <property type="term" value="F:ATP binding"/>
    <property type="evidence" value="ECO:0007669"/>
    <property type="project" value="UniProtKB-KW"/>
</dbReference>
<feature type="domain" description="AAA+ ATPase" evidence="6">
    <location>
        <begin position="197"/>
        <end position="334"/>
    </location>
</feature>
<dbReference type="Gene3D" id="1.10.8.60">
    <property type="match status" value="1"/>
</dbReference>
<dbReference type="Pfam" id="PF14559">
    <property type="entry name" value="TPR_19"/>
    <property type="match status" value="1"/>
</dbReference>
<proteinExistence type="inferred from homology"/>
<dbReference type="Pfam" id="PF00004">
    <property type="entry name" value="AAA"/>
    <property type="match status" value="1"/>
</dbReference>
<dbReference type="InterPro" id="IPR011990">
    <property type="entry name" value="TPR-like_helical_dom_sf"/>
</dbReference>
<dbReference type="Gene3D" id="3.40.50.300">
    <property type="entry name" value="P-loop containing nucleotide triphosphate hydrolases"/>
    <property type="match status" value="1"/>
</dbReference>
<keyword evidence="3" id="KW-0175">Coiled coil</keyword>
<protein>
    <submittedName>
        <fullName evidence="7">AAA family ATPase</fullName>
    </submittedName>
</protein>
<dbReference type="RefSeq" id="WP_166234679.1">
    <property type="nucleotide sequence ID" value="NZ_CP049865.1"/>
</dbReference>
<dbReference type="AlphaFoldDB" id="A0A6G7Y9W4"/>
<dbReference type="InterPro" id="IPR027417">
    <property type="entry name" value="P-loop_NTPase"/>
</dbReference>
<dbReference type="InterPro" id="IPR003593">
    <property type="entry name" value="AAA+_ATPase"/>
</dbReference>
<feature type="region of interest" description="Disordered" evidence="5">
    <location>
        <begin position="128"/>
        <end position="149"/>
    </location>
</feature>
<gene>
    <name evidence="7" type="ORF">G7070_16775</name>
</gene>
<evidence type="ECO:0000259" key="6">
    <source>
        <dbReference type="SMART" id="SM00382"/>
    </source>
</evidence>
<comment type="similarity">
    <text evidence="4">Belongs to the AAA ATPase family.</text>
</comment>
<accession>A0A6G7Y9W4</accession>
<dbReference type="InterPro" id="IPR050168">
    <property type="entry name" value="AAA_ATPase_domain"/>
</dbReference>
<dbReference type="InterPro" id="IPR003959">
    <property type="entry name" value="ATPase_AAA_core"/>
</dbReference>